<dbReference type="EMBL" id="LN650648">
    <property type="protein sequence ID" value="CEI72413.1"/>
    <property type="molecule type" value="Genomic_DNA"/>
</dbReference>
<evidence type="ECO:0000313" key="1">
    <source>
        <dbReference type="EMBL" id="CEI72413.1"/>
    </source>
</evidence>
<keyword evidence="2" id="KW-1185">Reference proteome</keyword>
<dbReference type="AlphaFoldDB" id="A0A2P2BPY9"/>
<evidence type="ECO:0008006" key="3">
    <source>
        <dbReference type="Google" id="ProtNLM"/>
    </source>
</evidence>
<organism evidence="1 2">
    <name type="scientific">Romboutsia hominis</name>
    <dbReference type="NCBI Taxonomy" id="1507512"/>
    <lineage>
        <taxon>Bacteria</taxon>
        <taxon>Bacillati</taxon>
        <taxon>Bacillota</taxon>
        <taxon>Clostridia</taxon>
        <taxon>Peptostreptococcales</taxon>
        <taxon>Peptostreptococcaceae</taxon>
        <taxon>Romboutsia</taxon>
    </lineage>
</organism>
<dbReference type="Proteomes" id="UP000245695">
    <property type="component" value="Chromosome 1"/>
</dbReference>
<gene>
    <name evidence="1" type="ORF">FRIFI_0872</name>
</gene>
<proteinExistence type="predicted"/>
<name>A0A2P2BPY9_9FIRM</name>
<evidence type="ECO:0000313" key="2">
    <source>
        <dbReference type="Proteomes" id="UP000245695"/>
    </source>
</evidence>
<protein>
    <recommendedName>
        <fullName evidence="3">XRE family transcriptional regulator</fullName>
    </recommendedName>
</protein>
<dbReference type="KEGG" id="rhom:FRIFI_0872"/>
<dbReference type="RefSeq" id="WP_166505090.1">
    <property type="nucleotide sequence ID" value="NZ_JAKNTL010000007.1"/>
</dbReference>
<reference evidence="1 2" key="1">
    <citation type="submission" date="2014-09" db="EMBL/GenBank/DDBJ databases">
        <authorList>
            <person name="Hornung B.V."/>
        </authorList>
    </citation>
    <scope>NUCLEOTIDE SEQUENCE [LARGE SCALE GENOMIC DNA]</scope>
    <source>
        <strain evidence="1 2">FRIFI</strain>
    </source>
</reference>
<accession>A0A2P2BPY9</accession>
<sequence length="144" mass="16500">MNNETIELMRVLKNIKDESCLDEYLVDIYDKYKGLEFKTFFEDILKHKQITKSELIKNACIDRTYGYQILNGSKKPSRDKVIKLCIGASLDIKETNKALRLADCGELYSKNLRDAVIIFGVNKGIGILKLNELLYDRGLACLDD</sequence>